<organism evidence="2 3">
    <name type="scientific">Streptomyces clavuligerus</name>
    <dbReference type="NCBI Taxonomy" id="1901"/>
    <lineage>
        <taxon>Bacteria</taxon>
        <taxon>Bacillati</taxon>
        <taxon>Actinomycetota</taxon>
        <taxon>Actinomycetes</taxon>
        <taxon>Kitasatosporales</taxon>
        <taxon>Streptomycetaceae</taxon>
        <taxon>Streptomyces</taxon>
    </lineage>
</organism>
<dbReference type="RefSeq" id="WP_003956835.1">
    <property type="nucleotide sequence ID" value="NZ_CM000913.1"/>
</dbReference>
<dbReference type="GeneID" id="301046595"/>
<reference evidence="2 3" key="1">
    <citation type="journal article" date="2010" name="Genome Biol. Evol.">
        <title>The sequence of a 1.8-mb bacterial linear plasmid reveals a rich evolutionary reservoir of secondary metabolic pathways.</title>
        <authorList>
            <person name="Medema M.H."/>
            <person name="Trefzer A."/>
            <person name="Kovalchuk A."/>
            <person name="van den Berg M."/>
            <person name="Mueller U."/>
            <person name="Heijne W."/>
            <person name="Wu L."/>
            <person name="Alam M.T."/>
            <person name="Ronning C.M."/>
            <person name="Nierman W.C."/>
            <person name="Bovenberg R.A.L."/>
            <person name="Breitling R."/>
            <person name="Takano E."/>
        </authorList>
    </citation>
    <scope>NUCLEOTIDE SEQUENCE [LARGE SCALE GENOMIC DNA]</scope>
    <source>
        <strain evidence="3">ATCC 27064 / DSM 738 / JCM 4710 / NBRC 13307 / NCIMB 12785 / NRRL 3585 / VKM Ac-602</strain>
    </source>
</reference>
<sequence>MSDLVGDARAWSSDAQEAVRLLAVSALVEGRDRMEVAALFKVSVRTVDNWWGKWQTGGRDALLSRPRGRRVGEHQVLSEAEQAAVRQAVLDHIPSGLGLSG</sequence>
<keyword evidence="3" id="KW-1185">Reference proteome</keyword>
<name>B5GY31_STRCL</name>
<proteinExistence type="predicted"/>
<dbReference type="SUPFAM" id="SSF46689">
    <property type="entry name" value="Homeodomain-like"/>
    <property type="match status" value="1"/>
</dbReference>
<dbReference type="OrthoDB" id="8479510at2"/>
<dbReference type="InterPro" id="IPR009057">
    <property type="entry name" value="Homeodomain-like_sf"/>
</dbReference>
<dbReference type="KEGG" id="sclf:BB341_15560"/>
<protein>
    <submittedName>
        <fullName evidence="2">ISXo7 transposase</fullName>
    </submittedName>
</protein>
<dbReference type="AlphaFoldDB" id="B5GY31"/>
<accession>B5GY31</accession>
<dbReference type="EMBL" id="CM000913">
    <property type="protein sequence ID" value="EFG07662.1"/>
    <property type="molecule type" value="Genomic_DNA"/>
</dbReference>
<evidence type="ECO:0000313" key="3">
    <source>
        <dbReference type="Proteomes" id="UP000002357"/>
    </source>
</evidence>
<evidence type="ECO:0000259" key="1">
    <source>
        <dbReference type="Pfam" id="PF13518"/>
    </source>
</evidence>
<dbReference type="eggNOG" id="COG3415">
    <property type="taxonomic scope" value="Bacteria"/>
</dbReference>
<evidence type="ECO:0000313" key="2">
    <source>
        <dbReference type="EMBL" id="EFG07662.1"/>
    </source>
</evidence>
<dbReference type="Pfam" id="PF13518">
    <property type="entry name" value="HTH_28"/>
    <property type="match status" value="1"/>
</dbReference>
<dbReference type="STRING" id="1901.BB341_15560"/>
<dbReference type="InterPro" id="IPR055247">
    <property type="entry name" value="InsJ-like_HTH"/>
</dbReference>
<gene>
    <name evidence="2" type="ORF">SCLAV_2590</name>
</gene>
<feature type="domain" description="Insertion element IS150 protein InsJ-like helix-turn-helix" evidence="1">
    <location>
        <begin position="20"/>
        <end position="70"/>
    </location>
</feature>
<dbReference type="Proteomes" id="UP000002357">
    <property type="component" value="Chromosome"/>
</dbReference>